<keyword evidence="6" id="KW-0325">Glycoprotein</keyword>
<dbReference type="GO" id="GO:0005886">
    <property type="term" value="C:plasma membrane"/>
    <property type="evidence" value="ECO:0007669"/>
    <property type="project" value="TreeGrafter"/>
</dbReference>
<evidence type="ECO:0000256" key="7">
    <source>
        <dbReference type="SAM" id="MobiDB-lite"/>
    </source>
</evidence>
<evidence type="ECO:0000313" key="12">
    <source>
        <dbReference type="Proteomes" id="UP000298493"/>
    </source>
</evidence>
<feature type="chain" id="PRO_5021286640" description="WSC domain-containing protein" evidence="9">
    <location>
        <begin position="29"/>
        <end position="395"/>
    </location>
</feature>
<dbReference type="Pfam" id="PF01822">
    <property type="entry name" value="WSC"/>
    <property type="match status" value="1"/>
</dbReference>
<evidence type="ECO:0000256" key="6">
    <source>
        <dbReference type="ARBA" id="ARBA00023180"/>
    </source>
</evidence>
<keyword evidence="5 8" id="KW-0472">Membrane</keyword>
<name>A0A4Z1P3P7_9PEZI</name>
<feature type="region of interest" description="Disordered" evidence="7">
    <location>
        <begin position="360"/>
        <end position="395"/>
    </location>
</feature>
<dbReference type="PROSITE" id="PS51212">
    <property type="entry name" value="WSC"/>
    <property type="match status" value="1"/>
</dbReference>
<feature type="transmembrane region" description="Helical" evidence="8">
    <location>
        <begin position="253"/>
        <end position="276"/>
    </location>
</feature>
<keyword evidence="4 8" id="KW-1133">Transmembrane helix</keyword>
<feature type="domain" description="WSC" evidence="10">
    <location>
        <begin position="28"/>
        <end position="115"/>
    </location>
</feature>
<evidence type="ECO:0000256" key="8">
    <source>
        <dbReference type="SAM" id="Phobius"/>
    </source>
</evidence>
<dbReference type="PANTHER" id="PTHR24269:SF16">
    <property type="entry name" value="PROTEIN SLG1"/>
    <property type="match status" value="1"/>
</dbReference>
<feature type="compositionally biased region" description="Low complexity" evidence="7">
    <location>
        <begin position="131"/>
        <end position="191"/>
    </location>
</feature>
<feature type="region of interest" description="Disordered" evidence="7">
    <location>
        <begin position="131"/>
        <end position="192"/>
    </location>
</feature>
<accession>A0A4Z1P3P7</accession>
<gene>
    <name evidence="11" type="ORF">E6O75_ATG08511</name>
</gene>
<dbReference type="Proteomes" id="UP000298493">
    <property type="component" value="Unassembled WGS sequence"/>
</dbReference>
<evidence type="ECO:0000256" key="4">
    <source>
        <dbReference type="ARBA" id="ARBA00022989"/>
    </source>
</evidence>
<dbReference type="PANTHER" id="PTHR24269">
    <property type="entry name" value="KREMEN PROTEIN"/>
    <property type="match status" value="1"/>
</dbReference>
<evidence type="ECO:0000259" key="10">
    <source>
        <dbReference type="PROSITE" id="PS51212"/>
    </source>
</evidence>
<dbReference type="STRING" id="86259.A0A4Z1P3P7"/>
<dbReference type="InterPro" id="IPR051836">
    <property type="entry name" value="Kremen_rcpt"/>
</dbReference>
<comment type="caution">
    <text evidence="11">The sequence shown here is derived from an EMBL/GenBank/DDBJ whole genome shotgun (WGS) entry which is preliminary data.</text>
</comment>
<organism evidence="11 12">
    <name type="scientific">Venturia nashicola</name>
    <dbReference type="NCBI Taxonomy" id="86259"/>
    <lineage>
        <taxon>Eukaryota</taxon>
        <taxon>Fungi</taxon>
        <taxon>Dikarya</taxon>
        <taxon>Ascomycota</taxon>
        <taxon>Pezizomycotina</taxon>
        <taxon>Dothideomycetes</taxon>
        <taxon>Pleosporomycetidae</taxon>
        <taxon>Venturiales</taxon>
        <taxon>Venturiaceae</taxon>
        <taxon>Venturia</taxon>
    </lineage>
</organism>
<dbReference type="EMBL" id="SNSC02000021">
    <property type="protein sequence ID" value="TID15258.1"/>
    <property type="molecule type" value="Genomic_DNA"/>
</dbReference>
<keyword evidence="12" id="KW-1185">Reference proteome</keyword>
<evidence type="ECO:0000256" key="1">
    <source>
        <dbReference type="ARBA" id="ARBA00004167"/>
    </source>
</evidence>
<protein>
    <recommendedName>
        <fullName evidence="10">WSC domain-containing protein</fullName>
    </recommendedName>
</protein>
<evidence type="ECO:0000313" key="11">
    <source>
        <dbReference type="EMBL" id="TID15258.1"/>
    </source>
</evidence>
<feature type="signal peptide" evidence="9">
    <location>
        <begin position="1"/>
        <end position="28"/>
    </location>
</feature>
<evidence type="ECO:0000256" key="2">
    <source>
        <dbReference type="ARBA" id="ARBA00022692"/>
    </source>
</evidence>
<reference evidence="11 12" key="1">
    <citation type="submission" date="2019-04" db="EMBL/GenBank/DDBJ databases">
        <title>High contiguity whole genome sequence and gene annotation resource for two Venturia nashicola isolates.</title>
        <authorList>
            <person name="Prokchorchik M."/>
            <person name="Won K."/>
            <person name="Lee Y."/>
            <person name="Choi E.D."/>
            <person name="Segonzac C."/>
            <person name="Sohn K.H."/>
        </authorList>
    </citation>
    <scope>NUCLEOTIDE SEQUENCE [LARGE SCALE GENOMIC DNA]</scope>
    <source>
        <strain evidence="11 12">PRI2</strain>
    </source>
</reference>
<dbReference type="OrthoDB" id="2537459at2759"/>
<feature type="compositionally biased region" description="Polar residues" evidence="7">
    <location>
        <begin position="362"/>
        <end position="371"/>
    </location>
</feature>
<dbReference type="SMART" id="SM00321">
    <property type="entry name" value="WSC"/>
    <property type="match status" value="1"/>
</dbReference>
<evidence type="ECO:0000256" key="3">
    <source>
        <dbReference type="ARBA" id="ARBA00022729"/>
    </source>
</evidence>
<keyword evidence="3 9" id="KW-0732">Signal</keyword>
<sequence>MAIIPSRKHWTPLLRFLITCTRVQSSFALSAQYCSTQNTGGGASPNNSIYQSNGLCHDACLASYAFAVVQGRNCWCSNYAPAAQLSTSQCDTPCPGYPDELCGNDAQSLFGYIPLNVAPSGTLGLASSSTAASASRSSPPTSTLWTTTPTKTPEATQPQEESTTSSTVILPSTPQQSTPQQPTSQVGPTTSASPVIASTTAKAAIIPQTPTPVTQVQVVTQSGQIVTQTITTTPSMPASTDEASPKSGIAPGYIAAAAIAGLLGLAFIVAGIWFFMRRRKERAGEKGFQGGSLRDMQRNTSVHSKAGLLANRNGVPAINTRHSGQLLVDEAGTPVSPMSERRKSQPLIWDQRLNPNALMANENGSKTSLNTIDDHRDYGRTLQVTNPDPRRTSLS</sequence>
<keyword evidence="2 8" id="KW-0812">Transmembrane</keyword>
<evidence type="ECO:0000256" key="9">
    <source>
        <dbReference type="SAM" id="SignalP"/>
    </source>
</evidence>
<comment type="subcellular location">
    <subcellularLocation>
        <location evidence="1">Membrane</location>
        <topology evidence="1">Single-pass membrane protein</topology>
    </subcellularLocation>
</comment>
<dbReference type="AlphaFoldDB" id="A0A4Z1P3P7"/>
<evidence type="ECO:0000256" key="5">
    <source>
        <dbReference type="ARBA" id="ARBA00023136"/>
    </source>
</evidence>
<proteinExistence type="predicted"/>
<dbReference type="InterPro" id="IPR002889">
    <property type="entry name" value="WSC_carb-bd"/>
</dbReference>